<protein>
    <submittedName>
        <fullName evidence="3">Uncharacterized protein</fullName>
    </submittedName>
</protein>
<feature type="region of interest" description="Disordered" evidence="1">
    <location>
        <begin position="218"/>
        <end position="314"/>
    </location>
</feature>
<keyword evidence="4" id="KW-1185">Reference proteome</keyword>
<sequence>MKGTSKVIMGATLVMVVSLAIVLGLILVLLAELYCSLFLSRRQHKTTSSSNTAASADDSAAATIAAATAASDQPSTQQHQESRDHPTGPPLGSFLGILRAPRSFLFPPAVTSKEEDNADIKKQHSQLLHQVFDIPVRNQDILPNASPRHIGVIRSSPSPSISFVTSPQPTPEHKITASPRANCNEKAGADGGCGGGAAEHFVYISNPIYDNEAMKRASGANTPFETPDTSPSRLEMGGSSSSSSGEEEVGQPTPSGPSSPTTTPPLTPMKRLPAEACSVSLRDARSLGTSGSDSNSNNGLSSSSSGSPCTSPSW</sequence>
<keyword evidence="2" id="KW-0472">Membrane</keyword>
<comment type="caution">
    <text evidence="3">The sequence shown here is derived from an EMBL/GenBank/DDBJ whole genome shotgun (WGS) entry which is preliminary data.</text>
</comment>
<keyword evidence="2" id="KW-0812">Transmembrane</keyword>
<feature type="compositionally biased region" description="Low complexity" evidence="1">
    <location>
        <begin position="286"/>
        <end position="314"/>
    </location>
</feature>
<dbReference type="Proteomes" id="UP000290289">
    <property type="component" value="Chromosome 2"/>
</dbReference>
<feature type="compositionally biased region" description="Low complexity" evidence="1">
    <location>
        <begin position="156"/>
        <end position="167"/>
    </location>
</feature>
<feature type="compositionally biased region" description="Polar residues" evidence="1">
    <location>
        <begin position="219"/>
        <end position="232"/>
    </location>
</feature>
<feature type="compositionally biased region" description="Pro residues" evidence="1">
    <location>
        <begin position="254"/>
        <end position="267"/>
    </location>
</feature>
<accession>A0A498KEZ3</accession>
<evidence type="ECO:0000313" key="3">
    <source>
        <dbReference type="EMBL" id="RXI05881.1"/>
    </source>
</evidence>
<name>A0A498KEZ3_MALDO</name>
<keyword evidence="2" id="KW-1133">Transmembrane helix</keyword>
<gene>
    <name evidence="3" type="ORF">DVH24_017923</name>
</gene>
<evidence type="ECO:0000313" key="4">
    <source>
        <dbReference type="Proteomes" id="UP000290289"/>
    </source>
</evidence>
<dbReference type="AlphaFoldDB" id="A0A498KEZ3"/>
<organism evidence="3 4">
    <name type="scientific">Malus domestica</name>
    <name type="common">Apple</name>
    <name type="synonym">Pyrus malus</name>
    <dbReference type="NCBI Taxonomy" id="3750"/>
    <lineage>
        <taxon>Eukaryota</taxon>
        <taxon>Viridiplantae</taxon>
        <taxon>Streptophyta</taxon>
        <taxon>Embryophyta</taxon>
        <taxon>Tracheophyta</taxon>
        <taxon>Spermatophyta</taxon>
        <taxon>Magnoliopsida</taxon>
        <taxon>eudicotyledons</taxon>
        <taxon>Gunneridae</taxon>
        <taxon>Pentapetalae</taxon>
        <taxon>rosids</taxon>
        <taxon>fabids</taxon>
        <taxon>Rosales</taxon>
        <taxon>Rosaceae</taxon>
        <taxon>Amygdaloideae</taxon>
        <taxon>Maleae</taxon>
        <taxon>Malus</taxon>
    </lineage>
</organism>
<evidence type="ECO:0000256" key="2">
    <source>
        <dbReference type="SAM" id="Phobius"/>
    </source>
</evidence>
<feature type="region of interest" description="Disordered" evidence="1">
    <location>
        <begin position="156"/>
        <end position="182"/>
    </location>
</feature>
<feature type="transmembrane region" description="Helical" evidence="2">
    <location>
        <begin position="7"/>
        <end position="31"/>
    </location>
</feature>
<evidence type="ECO:0000256" key="1">
    <source>
        <dbReference type="SAM" id="MobiDB-lite"/>
    </source>
</evidence>
<dbReference type="EMBL" id="RDQH01000328">
    <property type="protein sequence ID" value="RXI05881.1"/>
    <property type="molecule type" value="Genomic_DNA"/>
</dbReference>
<feature type="region of interest" description="Disordered" evidence="1">
    <location>
        <begin position="64"/>
        <end position="92"/>
    </location>
</feature>
<reference evidence="3 4" key="1">
    <citation type="submission" date="2018-10" db="EMBL/GenBank/DDBJ databases">
        <title>A high-quality apple genome assembly.</title>
        <authorList>
            <person name="Hu J."/>
        </authorList>
    </citation>
    <scope>NUCLEOTIDE SEQUENCE [LARGE SCALE GENOMIC DNA]</scope>
    <source>
        <strain evidence="4">cv. HFTH1</strain>
        <tissue evidence="3">Young leaf</tissue>
    </source>
</reference>
<proteinExistence type="predicted"/>